<accession>A0A1G2BVI3</accession>
<comment type="function">
    <text evidence="11">Catalyzes the oxidation of 5,10-methylenetetrahydrofolate to 5,10-methenyltetrahydrofolate and then the hydrolysis of 5,10-methenyltetrahydrofolate to 10-formyltetrahydrofolate.</text>
</comment>
<evidence type="ECO:0000256" key="2">
    <source>
        <dbReference type="ARBA" id="ARBA00011738"/>
    </source>
</evidence>
<keyword evidence="11" id="KW-0028">Amino-acid biosynthesis</keyword>
<sequence>MPQAKIIDGRALAAQIQQEVKDQITKLHLHPGLAVILIGHNPASELYVALKAKAAKRVGIMFSLYRFETKASAKEVLDTITWLNQDSEINAILVQLPLPEHLDEHQIIGAIDPAKDVDGFHPGQSYIIPGLVSGIMQLLGATGENLANKQAAIVARSQEFTSTLKHILGEFGIMANILNPDDSGVKNKLHSADIIIAAIGKSQWLKGEYIKPGAIIIDVGTNRLDDKTVVGDVDFDDCAKVASAITPVPGGVGPMTVALLLKNTMALAVAQKKL</sequence>
<keyword evidence="7 11" id="KW-0560">Oxidoreductase</keyword>
<dbReference type="EMBL" id="MHKO01000004">
    <property type="protein sequence ID" value="OGY93132.1"/>
    <property type="molecule type" value="Genomic_DNA"/>
</dbReference>
<dbReference type="SUPFAM" id="SSF51735">
    <property type="entry name" value="NAD(P)-binding Rossmann-fold domains"/>
    <property type="match status" value="1"/>
</dbReference>
<comment type="caution">
    <text evidence="14">The sequence shown here is derived from an EMBL/GenBank/DDBJ whole genome shotgun (WGS) entry which is preliminary data.</text>
</comment>
<evidence type="ECO:0000256" key="5">
    <source>
        <dbReference type="ARBA" id="ARBA00022801"/>
    </source>
</evidence>
<dbReference type="EC" id="1.5.1.5" evidence="11"/>
<dbReference type="GO" id="GO:0000105">
    <property type="term" value="P:L-histidine biosynthetic process"/>
    <property type="evidence" value="ECO:0007669"/>
    <property type="project" value="UniProtKB-KW"/>
</dbReference>
<dbReference type="HAMAP" id="MF_01576">
    <property type="entry name" value="THF_DHG_CYH"/>
    <property type="match status" value="1"/>
</dbReference>
<evidence type="ECO:0000256" key="7">
    <source>
        <dbReference type="ARBA" id="ARBA00023002"/>
    </source>
</evidence>
<dbReference type="InterPro" id="IPR020630">
    <property type="entry name" value="THF_DH/CycHdrlase_cat_dom"/>
</dbReference>
<evidence type="ECO:0000256" key="9">
    <source>
        <dbReference type="ARBA" id="ARBA00023167"/>
    </source>
</evidence>
<dbReference type="GO" id="GO:0004477">
    <property type="term" value="F:methenyltetrahydrofolate cyclohydrolase activity"/>
    <property type="evidence" value="ECO:0007669"/>
    <property type="project" value="UniProtKB-UniRule"/>
</dbReference>
<dbReference type="Pfam" id="PF00763">
    <property type="entry name" value="THF_DHG_CYH"/>
    <property type="match status" value="1"/>
</dbReference>
<protein>
    <recommendedName>
        <fullName evidence="11">Bifunctional protein FolD</fullName>
    </recommendedName>
    <domain>
        <recommendedName>
            <fullName evidence="11">Methylenetetrahydrofolate dehydrogenase</fullName>
            <ecNumber evidence="11">1.5.1.5</ecNumber>
        </recommendedName>
    </domain>
    <domain>
        <recommendedName>
            <fullName evidence="11">Methenyltetrahydrofolate cyclohydrolase</fullName>
            <ecNumber evidence="11">3.5.4.9</ecNumber>
        </recommendedName>
    </domain>
</protein>
<dbReference type="GO" id="GO:0035999">
    <property type="term" value="P:tetrahydrofolate interconversion"/>
    <property type="evidence" value="ECO:0007669"/>
    <property type="project" value="UniProtKB-UniRule"/>
</dbReference>
<comment type="subunit">
    <text evidence="2 11">Homodimer.</text>
</comment>
<dbReference type="SUPFAM" id="SSF53223">
    <property type="entry name" value="Aminoacid dehydrogenase-like, N-terminal domain"/>
    <property type="match status" value="1"/>
</dbReference>
<name>A0A1G2BVI3_9BACT</name>
<evidence type="ECO:0000259" key="12">
    <source>
        <dbReference type="Pfam" id="PF00763"/>
    </source>
</evidence>
<evidence type="ECO:0000256" key="6">
    <source>
        <dbReference type="ARBA" id="ARBA00022857"/>
    </source>
</evidence>
<evidence type="ECO:0000313" key="15">
    <source>
        <dbReference type="Proteomes" id="UP000178109"/>
    </source>
</evidence>
<comment type="catalytic activity">
    <reaction evidence="11">
        <text>(6R)-5,10-methylene-5,6,7,8-tetrahydrofolate + NADP(+) = (6R)-5,10-methenyltetrahydrofolate + NADPH</text>
        <dbReference type="Rhea" id="RHEA:22812"/>
        <dbReference type="ChEBI" id="CHEBI:15636"/>
        <dbReference type="ChEBI" id="CHEBI:57455"/>
        <dbReference type="ChEBI" id="CHEBI:57783"/>
        <dbReference type="ChEBI" id="CHEBI:58349"/>
        <dbReference type="EC" id="1.5.1.5"/>
    </reaction>
</comment>
<dbReference type="PRINTS" id="PR00085">
    <property type="entry name" value="THFDHDRGNASE"/>
</dbReference>
<evidence type="ECO:0000256" key="11">
    <source>
        <dbReference type="HAMAP-Rule" id="MF_01576"/>
    </source>
</evidence>
<dbReference type="InterPro" id="IPR020631">
    <property type="entry name" value="THF_DH/CycHdrlase_NAD-bd_dom"/>
</dbReference>
<evidence type="ECO:0000256" key="1">
    <source>
        <dbReference type="ARBA" id="ARBA00004777"/>
    </source>
</evidence>
<dbReference type="AlphaFoldDB" id="A0A1G2BVI3"/>
<dbReference type="PROSITE" id="PS00767">
    <property type="entry name" value="THF_DHG_CYH_2"/>
    <property type="match status" value="1"/>
</dbReference>
<dbReference type="PANTHER" id="PTHR48099:SF5">
    <property type="entry name" value="C-1-TETRAHYDROFOLATE SYNTHASE, CYTOPLASMIC"/>
    <property type="match status" value="1"/>
</dbReference>
<keyword evidence="8 11" id="KW-0368">Histidine biosynthesis</keyword>
<evidence type="ECO:0000313" key="14">
    <source>
        <dbReference type="EMBL" id="OGY93132.1"/>
    </source>
</evidence>
<dbReference type="Gene3D" id="3.40.50.10860">
    <property type="entry name" value="Leucine Dehydrogenase, chain A, domain 1"/>
    <property type="match status" value="1"/>
</dbReference>
<dbReference type="EC" id="3.5.4.9" evidence="11"/>
<feature type="domain" description="Tetrahydrofolate dehydrogenase/cyclohydrolase catalytic" evidence="12">
    <location>
        <begin position="7"/>
        <end position="118"/>
    </location>
</feature>
<dbReference type="GO" id="GO:0006164">
    <property type="term" value="P:purine nucleotide biosynthetic process"/>
    <property type="evidence" value="ECO:0007669"/>
    <property type="project" value="UniProtKB-KW"/>
</dbReference>
<dbReference type="GO" id="GO:0009086">
    <property type="term" value="P:methionine biosynthetic process"/>
    <property type="evidence" value="ECO:0007669"/>
    <property type="project" value="UniProtKB-KW"/>
</dbReference>
<evidence type="ECO:0000256" key="3">
    <source>
        <dbReference type="ARBA" id="ARBA00022563"/>
    </source>
</evidence>
<keyword evidence="10 11" id="KW-0511">Multifunctional enzyme</keyword>
<keyword evidence="9 11" id="KW-0486">Methionine biosynthesis</keyword>
<dbReference type="GO" id="GO:0004488">
    <property type="term" value="F:methylenetetrahydrofolate dehydrogenase (NADP+) activity"/>
    <property type="evidence" value="ECO:0007669"/>
    <property type="project" value="UniProtKB-UniRule"/>
</dbReference>
<keyword evidence="6 11" id="KW-0521">NADP</keyword>
<gene>
    <name evidence="11" type="primary">folD</name>
    <name evidence="14" type="ORF">A3H70_05700</name>
</gene>
<dbReference type="InterPro" id="IPR046346">
    <property type="entry name" value="Aminoacid_DH-like_N_sf"/>
</dbReference>
<comment type="similarity">
    <text evidence="11">Belongs to the tetrahydrofolate dehydrogenase/cyclohydrolase family.</text>
</comment>
<dbReference type="Proteomes" id="UP000178109">
    <property type="component" value="Unassembled WGS sequence"/>
</dbReference>
<keyword evidence="5 11" id="KW-0378">Hydrolase</keyword>
<keyword evidence="4 11" id="KW-0658">Purine biosynthesis</keyword>
<organism evidence="14 15">
    <name type="scientific">Candidatus Komeilibacteria bacterium RIFCSPLOWO2_02_FULL_48_11</name>
    <dbReference type="NCBI Taxonomy" id="1798553"/>
    <lineage>
        <taxon>Bacteria</taxon>
        <taxon>Candidatus Komeiliibacteriota</taxon>
    </lineage>
</organism>
<feature type="binding site" evidence="11">
    <location>
        <position position="221"/>
    </location>
    <ligand>
        <name>NADP(+)</name>
        <dbReference type="ChEBI" id="CHEBI:58349"/>
    </ligand>
</feature>
<evidence type="ECO:0000256" key="8">
    <source>
        <dbReference type="ARBA" id="ARBA00023102"/>
    </source>
</evidence>
<comment type="caution">
    <text evidence="11">Lacks conserved residue(s) required for the propagation of feature annotation.</text>
</comment>
<reference evidence="14 15" key="1">
    <citation type="journal article" date="2016" name="Nat. Commun.">
        <title>Thousands of microbial genomes shed light on interconnected biogeochemical processes in an aquifer system.</title>
        <authorList>
            <person name="Anantharaman K."/>
            <person name="Brown C.T."/>
            <person name="Hug L.A."/>
            <person name="Sharon I."/>
            <person name="Castelle C.J."/>
            <person name="Probst A.J."/>
            <person name="Thomas B.C."/>
            <person name="Singh A."/>
            <person name="Wilkins M.J."/>
            <person name="Karaoz U."/>
            <person name="Brodie E.L."/>
            <person name="Williams K.H."/>
            <person name="Hubbard S.S."/>
            <person name="Banfield J.F."/>
        </authorList>
    </citation>
    <scope>NUCLEOTIDE SEQUENCE [LARGE SCALE GENOMIC DNA]</scope>
</reference>
<feature type="domain" description="Tetrahydrofolate dehydrogenase/cyclohydrolase NAD(P)-binding" evidence="13">
    <location>
        <begin position="133"/>
        <end position="270"/>
    </location>
</feature>
<dbReference type="Gene3D" id="3.40.50.720">
    <property type="entry name" value="NAD(P)-binding Rossmann-like Domain"/>
    <property type="match status" value="1"/>
</dbReference>
<dbReference type="InterPro" id="IPR020867">
    <property type="entry name" value="THF_DH/CycHdrlase_CS"/>
</dbReference>
<proteinExistence type="inferred from homology"/>
<dbReference type="PANTHER" id="PTHR48099">
    <property type="entry name" value="C-1-TETRAHYDROFOLATE SYNTHASE, CYTOPLASMIC-RELATED"/>
    <property type="match status" value="1"/>
</dbReference>
<dbReference type="GO" id="GO:0005829">
    <property type="term" value="C:cytosol"/>
    <property type="evidence" value="ECO:0007669"/>
    <property type="project" value="TreeGrafter"/>
</dbReference>
<keyword evidence="3 11" id="KW-0554">One-carbon metabolism</keyword>
<dbReference type="FunFam" id="3.40.50.10860:FF:000005">
    <property type="entry name" value="C-1-tetrahydrofolate synthase, cytoplasmic, putative"/>
    <property type="match status" value="1"/>
</dbReference>
<dbReference type="Pfam" id="PF02882">
    <property type="entry name" value="THF_DHG_CYH_C"/>
    <property type="match status" value="1"/>
</dbReference>
<evidence type="ECO:0000259" key="13">
    <source>
        <dbReference type="Pfam" id="PF02882"/>
    </source>
</evidence>
<dbReference type="InterPro" id="IPR036291">
    <property type="entry name" value="NAD(P)-bd_dom_sf"/>
</dbReference>
<evidence type="ECO:0000256" key="4">
    <source>
        <dbReference type="ARBA" id="ARBA00022755"/>
    </source>
</evidence>
<evidence type="ECO:0000256" key="10">
    <source>
        <dbReference type="ARBA" id="ARBA00023268"/>
    </source>
</evidence>
<dbReference type="UniPathway" id="UPA00193"/>
<comment type="catalytic activity">
    <reaction evidence="11">
        <text>(6R)-5,10-methenyltetrahydrofolate + H2O = (6R)-10-formyltetrahydrofolate + H(+)</text>
        <dbReference type="Rhea" id="RHEA:23700"/>
        <dbReference type="ChEBI" id="CHEBI:15377"/>
        <dbReference type="ChEBI" id="CHEBI:15378"/>
        <dbReference type="ChEBI" id="CHEBI:57455"/>
        <dbReference type="ChEBI" id="CHEBI:195366"/>
        <dbReference type="EC" id="3.5.4.9"/>
    </reaction>
</comment>
<comment type="pathway">
    <text evidence="1 11">One-carbon metabolism; tetrahydrofolate interconversion.</text>
</comment>
<dbReference type="InterPro" id="IPR000672">
    <property type="entry name" value="THF_DH/CycHdrlase"/>
</dbReference>
<dbReference type="STRING" id="1798553.A3H70_05700"/>